<feature type="region of interest" description="Disordered" evidence="2">
    <location>
        <begin position="345"/>
        <end position="369"/>
    </location>
</feature>
<feature type="region of interest" description="Disordered" evidence="2">
    <location>
        <begin position="147"/>
        <end position="173"/>
    </location>
</feature>
<evidence type="ECO:0000313" key="4">
    <source>
        <dbReference type="Proteomes" id="UP000836841"/>
    </source>
</evidence>
<dbReference type="PANTHER" id="PTHR47357">
    <property type="entry name" value="COP1-INTERACTIVE PROTEIN 1"/>
    <property type="match status" value="1"/>
</dbReference>
<feature type="coiled-coil region" evidence="1">
    <location>
        <begin position="433"/>
        <end position="460"/>
    </location>
</feature>
<organism evidence="3 4">
    <name type="scientific">Thlaspi arvense</name>
    <name type="common">Field penny-cress</name>
    <dbReference type="NCBI Taxonomy" id="13288"/>
    <lineage>
        <taxon>Eukaryota</taxon>
        <taxon>Viridiplantae</taxon>
        <taxon>Streptophyta</taxon>
        <taxon>Embryophyta</taxon>
        <taxon>Tracheophyta</taxon>
        <taxon>Spermatophyta</taxon>
        <taxon>Magnoliopsida</taxon>
        <taxon>eudicotyledons</taxon>
        <taxon>Gunneridae</taxon>
        <taxon>Pentapetalae</taxon>
        <taxon>rosids</taxon>
        <taxon>malvids</taxon>
        <taxon>Brassicales</taxon>
        <taxon>Brassicaceae</taxon>
        <taxon>Thlaspideae</taxon>
        <taxon>Thlaspi</taxon>
    </lineage>
</organism>
<keyword evidence="4" id="KW-1185">Reference proteome</keyword>
<dbReference type="EMBL" id="OU466858">
    <property type="protein sequence ID" value="CAH2048332.1"/>
    <property type="molecule type" value="Genomic_DNA"/>
</dbReference>
<dbReference type="GO" id="GO:0005856">
    <property type="term" value="C:cytoskeleton"/>
    <property type="evidence" value="ECO:0007669"/>
    <property type="project" value="TreeGrafter"/>
</dbReference>
<sequence length="699" mass="80459">DARSAHCSKSFGLNRLLAETVSRTCSSFGPDVTGVSVLGGVAIGGGLTKGNPYLCIRRGIMLTLKSLSVKTEQGRAIFQPTNRIKPEARTSIMERAKSDVEKKVSRLVKFLQNKNKIPRDSKRELLAIATDLQEQCQTLYSTIDGFQQDVDPRSGGGRRKGKPHSSSSDLEYYSSEEIENLAEQESEIDELKSKLEALRNEAEEKERELSLRVKELERELRDAKAECDRKGDLEEEIAMKASESTKLGEKNKGLRSQISGLELVLKETGDEISTLVNKFGKSEIGLTSRIEDLKCQLRNLEQEIGFLRARNANLAGSFEAKRVEERERVKGLMDQVNGMKHELESLRSKKDESDSKLKNKVGEGAETNMQLKSLKEETEEQRKEIDHLRGENQKLHARITELGSFETKNANELVEDESKKKLNVQDSDQKKLVKEKDDTIRRLSAKLKQQKDTIDKFTEDLKQSKRWSLGSSRELKLNPSALERKMEELAEDFRMKIEDHIRILYRRIHVAEQIHLESKNAYIKTRDLAQENRENRERLSFYETHFRKIKDVWENGYERSMKKLEEGEEHTNRVARLAEEIDSAKIWVREKKSESETLAAKLECREAQETLLKEKLSKLEKKLAQEGKEKLRIAKVLSKYEVRNKELEIYVKGREVELLSLGEEKREAIRQLCILVDYQRDRYDELKKSSSILKISQNT</sequence>
<dbReference type="PANTHER" id="PTHR47357:SF4">
    <property type="entry name" value="MYOSIN HEAVY CHAIN-LIKE PROTEIN"/>
    <property type="match status" value="1"/>
</dbReference>
<feature type="compositionally biased region" description="Low complexity" evidence="2">
    <location>
        <begin position="164"/>
        <end position="173"/>
    </location>
</feature>
<feature type="compositionally biased region" description="Basic and acidic residues" evidence="2">
    <location>
        <begin position="345"/>
        <end position="363"/>
    </location>
</feature>
<feature type="coiled-coil region" evidence="1">
    <location>
        <begin position="602"/>
        <end position="629"/>
    </location>
</feature>
<keyword evidence="1" id="KW-0175">Coiled coil</keyword>
<dbReference type="AlphaFoldDB" id="A0AAU9RSV4"/>
<reference evidence="3 4" key="1">
    <citation type="submission" date="2022-03" db="EMBL/GenBank/DDBJ databases">
        <authorList>
            <person name="Nunn A."/>
            <person name="Chopra R."/>
            <person name="Nunn A."/>
            <person name="Contreras Garrido A."/>
        </authorList>
    </citation>
    <scope>NUCLEOTIDE SEQUENCE [LARGE SCALE GENOMIC DNA]</scope>
</reference>
<feature type="coiled-coil region" evidence="1">
    <location>
        <begin position="174"/>
        <end position="233"/>
    </location>
</feature>
<protein>
    <submittedName>
        <fullName evidence="3">Uncharacterized protein</fullName>
    </submittedName>
</protein>
<evidence type="ECO:0000256" key="2">
    <source>
        <dbReference type="SAM" id="MobiDB-lite"/>
    </source>
</evidence>
<feature type="non-terminal residue" evidence="3">
    <location>
        <position position="1"/>
    </location>
</feature>
<evidence type="ECO:0000313" key="3">
    <source>
        <dbReference type="EMBL" id="CAH2048332.1"/>
    </source>
</evidence>
<proteinExistence type="predicted"/>
<dbReference type="GO" id="GO:0005200">
    <property type="term" value="F:structural constituent of cytoskeleton"/>
    <property type="evidence" value="ECO:0007669"/>
    <property type="project" value="TreeGrafter"/>
</dbReference>
<dbReference type="Proteomes" id="UP000836841">
    <property type="component" value="Chromosome 2"/>
</dbReference>
<accession>A0AAU9RSV4</accession>
<evidence type="ECO:0000256" key="1">
    <source>
        <dbReference type="SAM" id="Coils"/>
    </source>
</evidence>
<gene>
    <name evidence="3" type="ORF">TAV2_LOCUS7407</name>
</gene>
<name>A0AAU9RSV4_THLAR</name>